<reference evidence="1 2" key="1">
    <citation type="submission" date="2016-06" db="EMBL/GenBank/DDBJ databases">
        <authorList>
            <person name="Kjaerup R.B."/>
            <person name="Dalgaard T.S."/>
            <person name="Juul-Madsen H.R."/>
        </authorList>
    </citation>
    <scope>NUCLEOTIDE SEQUENCE [LARGE SCALE GENOMIC DNA]</scope>
    <source>
        <strain evidence="1 2">Pb300</strain>
    </source>
</reference>
<dbReference type="VEuPathDB" id="FungiDB:PABG_11186"/>
<sequence>MAQLLGLRSKFGPERNLIRKTSTFQDNTFRVFWKGNNSVFSDNLYNIKTGLKARVTDGSWMQLRRYGLCNRDIRSRKLSNGPIKQTTALERLLNIATTMPRGFQVDIKQYMQESWAPNQLVTAFDRYKYIYFIVRRMGNRNLK</sequence>
<evidence type="ECO:0000313" key="1">
    <source>
        <dbReference type="EMBL" id="ODH37364.1"/>
    </source>
</evidence>
<evidence type="ECO:0000313" key="2">
    <source>
        <dbReference type="Proteomes" id="UP000242814"/>
    </source>
</evidence>
<dbReference type="EMBL" id="LZYO01000084">
    <property type="protein sequence ID" value="ODH37364.1"/>
    <property type="molecule type" value="Genomic_DNA"/>
</dbReference>
<gene>
    <name evidence="1" type="ORF">ACO22_02639</name>
</gene>
<comment type="caution">
    <text evidence="1">The sequence shown here is derived from an EMBL/GenBank/DDBJ whole genome shotgun (WGS) entry which is preliminary data.</text>
</comment>
<dbReference type="AlphaFoldDB" id="A0A1D2JI80"/>
<name>A0A1D2JI80_PARBR</name>
<organism evidence="1 2">
    <name type="scientific">Paracoccidioides brasiliensis</name>
    <dbReference type="NCBI Taxonomy" id="121759"/>
    <lineage>
        <taxon>Eukaryota</taxon>
        <taxon>Fungi</taxon>
        <taxon>Dikarya</taxon>
        <taxon>Ascomycota</taxon>
        <taxon>Pezizomycotina</taxon>
        <taxon>Eurotiomycetes</taxon>
        <taxon>Eurotiomycetidae</taxon>
        <taxon>Onygenales</taxon>
        <taxon>Ajellomycetaceae</taxon>
        <taxon>Paracoccidioides</taxon>
    </lineage>
</organism>
<dbReference type="VEuPathDB" id="FungiDB:PADG_11557"/>
<accession>A0A1D2JI80</accession>
<dbReference type="Proteomes" id="UP000242814">
    <property type="component" value="Unassembled WGS sequence"/>
</dbReference>
<protein>
    <submittedName>
        <fullName evidence="1">Uncharacterized protein</fullName>
    </submittedName>
</protein>
<proteinExistence type="predicted"/>